<dbReference type="EMBL" id="JAENHO010000005">
    <property type="protein sequence ID" value="MBL7256355.1"/>
    <property type="molecule type" value="Genomic_DNA"/>
</dbReference>
<reference evidence="2 3" key="1">
    <citation type="submission" date="2021-01" db="EMBL/GenBank/DDBJ databases">
        <title>Actinoplanes sp. nov. LDG1-01 isolated from lichen.</title>
        <authorList>
            <person name="Saeng-In P."/>
            <person name="Phongsopitanun W."/>
            <person name="Kanchanasin P."/>
            <person name="Yuki M."/>
            <person name="Kudo T."/>
            <person name="Ohkuma M."/>
            <person name="Tanasupawat S."/>
        </authorList>
    </citation>
    <scope>NUCLEOTIDE SEQUENCE [LARGE SCALE GENOMIC DNA]</scope>
    <source>
        <strain evidence="2 3">LDG1-01</strain>
    </source>
</reference>
<protein>
    <submittedName>
        <fullName evidence="2">DUF397 domain-containing protein</fullName>
    </submittedName>
</protein>
<accession>A0ABS1VNY9</accession>
<evidence type="ECO:0000313" key="3">
    <source>
        <dbReference type="Proteomes" id="UP000598996"/>
    </source>
</evidence>
<proteinExistence type="predicted"/>
<name>A0ABS1VNY9_9ACTN</name>
<comment type="caution">
    <text evidence="2">The sequence shown here is derived from an EMBL/GenBank/DDBJ whole genome shotgun (WGS) entry which is preliminary data.</text>
</comment>
<dbReference type="InterPro" id="IPR007278">
    <property type="entry name" value="DUF397"/>
</dbReference>
<evidence type="ECO:0000313" key="2">
    <source>
        <dbReference type="EMBL" id="MBL7256355.1"/>
    </source>
</evidence>
<dbReference type="Pfam" id="PF04149">
    <property type="entry name" value="DUF397"/>
    <property type="match status" value="1"/>
</dbReference>
<organism evidence="2 3">
    <name type="scientific">Paractinoplanes lichenicola</name>
    <dbReference type="NCBI Taxonomy" id="2802976"/>
    <lineage>
        <taxon>Bacteria</taxon>
        <taxon>Bacillati</taxon>
        <taxon>Actinomycetota</taxon>
        <taxon>Actinomycetes</taxon>
        <taxon>Micromonosporales</taxon>
        <taxon>Micromonosporaceae</taxon>
        <taxon>Paractinoplanes</taxon>
    </lineage>
</organism>
<sequence>MIENDQNSTPQWRTSSFCSNGSCVEVASFGDSIAVRDTKNRNKAPFHYTLEAWRDFVVSVQKGEFDVL</sequence>
<dbReference type="RefSeq" id="WP_202992895.1">
    <property type="nucleotide sequence ID" value="NZ_JAENHO010000005.1"/>
</dbReference>
<evidence type="ECO:0000259" key="1">
    <source>
        <dbReference type="Pfam" id="PF04149"/>
    </source>
</evidence>
<feature type="domain" description="DUF397" evidence="1">
    <location>
        <begin position="11"/>
        <end position="60"/>
    </location>
</feature>
<keyword evidence="3" id="KW-1185">Reference proteome</keyword>
<dbReference type="Proteomes" id="UP000598996">
    <property type="component" value="Unassembled WGS sequence"/>
</dbReference>
<gene>
    <name evidence="2" type="ORF">JKJ07_18830</name>
</gene>